<dbReference type="HOGENOM" id="CLU_021802_5_0_1"/>
<evidence type="ECO:0000256" key="6">
    <source>
        <dbReference type="ARBA" id="ARBA00022801"/>
    </source>
</evidence>
<dbReference type="STRING" id="6239.C10C5.4.1"/>
<dbReference type="SUPFAM" id="SSF55031">
    <property type="entry name" value="Bacterial exopeptidase dimerisation domain"/>
    <property type="match status" value="1"/>
</dbReference>
<dbReference type="Proteomes" id="UP000001940">
    <property type="component" value="Chromosome IV"/>
</dbReference>
<dbReference type="AlphaFoldDB" id="Q17899"/>
<feature type="binding site" evidence="10">
    <location>
        <position position="369"/>
    </location>
    <ligand>
        <name>Zn(2+)</name>
        <dbReference type="ChEBI" id="CHEBI:29105"/>
        <label>2</label>
    </ligand>
</feature>
<sequence>MSEEHIAVTRFREYLRVNTEQPNPDYVACRDFLFKYADEVGIERKAVETAPGVYFVIMTIPGSQPELPSIMLYSHTDVVPTFREHWTHDPYSAFKDEDGNIFARGAQDTKCLGVQHVEAFRNLFAKGAKQWKRTIHVVWGPDEETGHINGMKGFVETNEFKKLNIGFSLDEGHASENGVYLTFYAERVTWWLKVTAPGNPGHGSQFMENTAMEKIERFLASARAFRNEQKELLEKNPTWALGDVTTLNVNILKGGVQFNVIPEKFEAYVDIRLTPNQDFGEIRAKLDQWVKDAGEGVTYEFSQHSDYKPVSPHTRDDPFWAAFEDSLKQENCEFTTEVCVGSTDSRFVRKAGVPAINFSPMINTPVRAHAHNEFLNEKVFLRGVEIFETLINNLGNV</sequence>
<evidence type="ECO:0000313" key="12">
    <source>
        <dbReference type="EMBL" id="CAA92447.1"/>
    </source>
</evidence>
<dbReference type="WormBase" id="C10C5.4">
    <property type="protein sequence ID" value="CE20491"/>
    <property type="gene ID" value="WBGene00007508"/>
</dbReference>
<accession>Q17899</accession>
<dbReference type="Pfam" id="PF01546">
    <property type="entry name" value="Peptidase_M20"/>
    <property type="match status" value="1"/>
</dbReference>
<evidence type="ECO:0000313" key="13">
    <source>
        <dbReference type="Proteomes" id="UP000001940"/>
    </source>
</evidence>
<evidence type="ECO:0000256" key="9">
    <source>
        <dbReference type="PIRSR" id="PIRSR036696-1"/>
    </source>
</evidence>
<dbReference type="FunFam" id="3.40.630.10:FF:000019">
    <property type="entry name" value="Aminoacylase 1"/>
    <property type="match status" value="1"/>
</dbReference>
<dbReference type="GeneID" id="177768"/>
<comment type="subcellular location">
    <subcellularLocation>
        <location evidence="1">Cytoplasm</location>
    </subcellularLocation>
</comment>
<evidence type="ECO:0000313" key="14">
    <source>
        <dbReference type="WormBase" id="C10C5.4"/>
    </source>
</evidence>
<dbReference type="GO" id="GO:0004046">
    <property type="term" value="F:aminoacylase activity"/>
    <property type="evidence" value="ECO:0000318"/>
    <property type="project" value="GO_Central"/>
</dbReference>
<feature type="active site" description="Proton acceptor" evidence="9">
    <location>
        <position position="143"/>
    </location>
</feature>
<gene>
    <name evidence="12 14" type="ORF">C10C5.4</name>
    <name evidence="12" type="ORF">CELE_C10C5.4</name>
</gene>
<dbReference type="FunCoup" id="Q17899">
    <property type="interactions" value="308"/>
</dbReference>
<dbReference type="PANTHER" id="PTHR45892">
    <property type="entry name" value="AMINOACYLASE-1"/>
    <property type="match status" value="1"/>
</dbReference>
<dbReference type="OrthoDB" id="3064516at2759"/>
<dbReference type="FunFam" id="3.30.70.360:FF:000005">
    <property type="entry name" value="Putative Aminoacylase-1"/>
    <property type="match status" value="1"/>
</dbReference>
<dbReference type="SUPFAM" id="SSF53187">
    <property type="entry name" value="Zn-dependent exopeptidases"/>
    <property type="match status" value="1"/>
</dbReference>
<evidence type="ECO:0000259" key="11">
    <source>
        <dbReference type="Pfam" id="PF07687"/>
    </source>
</evidence>
<dbReference type="PeptideAtlas" id="Q17899"/>
<evidence type="ECO:0000256" key="7">
    <source>
        <dbReference type="ARBA" id="ARBA00022833"/>
    </source>
</evidence>
<evidence type="ECO:0000256" key="5">
    <source>
        <dbReference type="ARBA" id="ARBA00022723"/>
    </source>
</evidence>
<dbReference type="InterPro" id="IPR010159">
    <property type="entry name" value="N-acyl_aa_amidohydrolase"/>
</dbReference>
<dbReference type="InterPro" id="IPR002933">
    <property type="entry name" value="Peptidase_M20"/>
</dbReference>
<dbReference type="Gene3D" id="3.40.630.10">
    <property type="entry name" value="Zn peptidases"/>
    <property type="match status" value="1"/>
</dbReference>
<dbReference type="CDD" id="cd05646">
    <property type="entry name" value="M20_AcylaseI_like"/>
    <property type="match status" value="1"/>
</dbReference>
<keyword evidence="15" id="KW-1267">Proteomics identification</keyword>
<feature type="binding site" evidence="10">
    <location>
        <position position="108"/>
    </location>
    <ligand>
        <name>Zn(2+)</name>
        <dbReference type="ChEBI" id="CHEBI:29105"/>
        <label>1</label>
    </ligand>
</feature>
<keyword evidence="5 10" id="KW-0479">Metal-binding</keyword>
<dbReference type="InterPro" id="IPR011650">
    <property type="entry name" value="Peptidase_M20_dimer"/>
</dbReference>
<dbReference type="InParanoid" id="Q17899"/>
<protein>
    <recommendedName>
        <fullName evidence="3">N-acyl-aliphatic-L-amino acid amidohydrolase</fullName>
        <ecNumber evidence="3">3.5.1.14</ecNumber>
    </recommendedName>
    <alternativeName>
        <fullName evidence="8">N-acyl-L-amino-acid amidohydrolase</fullName>
    </alternativeName>
</protein>
<dbReference type="EMBL" id="BX284604">
    <property type="protein sequence ID" value="CAA92447.1"/>
    <property type="molecule type" value="Genomic_DNA"/>
</dbReference>
<dbReference type="CTD" id="177768"/>
<dbReference type="AGR" id="WB:WBGene00007508"/>
<reference evidence="12 13" key="1">
    <citation type="journal article" date="1998" name="Science">
        <title>Genome sequence of the nematode C. elegans: a platform for investigating biology.</title>
        <authorList>
            <consortium name="The C. elegans sequencing consortium"/>
            <person name="Sulson J.E."/>
            <person name="Waterston R."/>
        </authorList>
    </citation>
    <scope>NUCLEOTIDE SEQUENCE [LARGE SCALE GENOMIC DNA]</scope>
    <source>
        <strain evidence="12 13">Bristol N2</strain>
    </source>
</reference>
<dbReference type="GO" id="GO:0006520">
    <property type="term" value="P:amino acid metabolic process"/>
    <property type="evidence" value="ECO:0007669"/>
    <property type="project" value="InterPro"/>
</dbReference>
<dbReference type="OMA" id="HEPFNAD"/>
<dbReference type="PhylomeDB" id="Q17899"/>
<evidence type="ECO:0000256" key="10">
    <source>
        <dbReference type="PIRSR" id="PIRSR036696-2"/>
    </source>
</evidence>
<evidence type="ECO:0000256" key="8">
    <source>
        <dbReference type="ARBA" id="ARBA00029656"/>
    </source>
</evidence>
<evidence type="ECO:0000256" key="4">
    <source>
        <dbReference type="ARBA" id="ARBA00022490"/>
    </source>
</evidence>
<dbReference type="EC" id="3.5.1.14" evidence="3"/>
<comment type="similarity">
    <text evidence="2">Belongs to the peptidase M20A family.</text>
</comment>
<dbReference type="InterPro" id="IPR052083">
    <property type="entry name" value="Aminoacylase-1_M20A"/>
</dbReference>
<feature type="binding site" evidence="10">
    <location>
        <position position="75"/>
    </location>
    <ligand>
        <name>Zn(2+)</name>
        <dbReference type="ChEBI" id="CHEBI:29105"/>
        <label>1</label>
    </ligand>
</feature>
<dbReference type="GO" id="GO:0046872">
    <property type="term" value="F:metal ion binding"/>
    <property type="evidence" value="ECO:0007669"/>
    <property type="project" value="UniProtKB-KW"/>
</dbReference>
<dbReference type="Bgee" id="WBGene00007508">
    <property type="expression patterns" value="Expressed in adult organism and 2 other cell types or tissues"/>
</dbReference>
<keyword evidence="13" id="KW-1185">Reference proteome</keyword>
<keyword evidence="7 10" id="KW-0862">Zinc</keyword>
<dbReference type="PaxDb" id="6239-C10C5.4"/>
<organism evidence="12 13">
    <name type="scientific">Caenorhabditis elegans</name>
    <dbReference type="NCBI Taxonomy" id="6239"/>
    <lineage>
        <taxon>Eukaryota</taxon>
        <taxon>Metazoa</taxon>
        <taxon>Ecdysozoa</taxon>
        <taxon>Nematoda</taxon>
        <taxon>Chromadorea</taxon>
        <taxon>Rhabditida</taxon>
        <taxon>Rhabditina</taxon>
        <taxon>Rhabditomorpha</taxon>
        <taxon>Rhabditoidea</taxon>
        <taxon>Rhabditidae</taxon>
        <taxon>Peloderinae</taxon>
        <taxon>Caenorhabditis</taxon>
    </lineage>
</organism>
<dbReference type="InterPro" id="IPR001261">
    <property type="entry name" value="ArgE/DapE_CS"/>
</dbReference>
<dbReference type="Gene3D" id="1.10.150.900">
    <property type="match status" value="1"/>
</dbReference>
<proteinExistence type="evidence at protein level"/>
<dbReference type="SMR" id="Q17899"/>
<dbReference type="eggNOG" id="KOG2275">
    <property type="taxonomic scope" value="Eukaryota"/>
</dbReference>
<name>Q17899_CAEEL</name>
<feature type="binding site" evidence="10">
    <location>
        <position position="171"/>
    </location>
    <ligand>
        <name>Zn(2+)</name>
        <dbReference type="ChEBI" id="CHEBI:29105"/>
        <label>1</label>
    </ligand>
</feature>
<evidence type="ECO:0007829" key="15">
    <source>
        <dbReference type="PeptideAtlas" id="Q17899"/>
    </source>
</evidence>
<dbReference type="PROSITE" id="PS00758">
    <property type="entry name" value="ARGE_DAPE_CPG2_1"/>
    <property type="match status" value="1"/>
</dbReference>
<dbReference type="KEGG" id="cel:CELE_C10C5.4"/>
<feature type="binding site" evidence="10">
    <location>
        <position position="108"/>
    </location>
    <ligand>
        <name>Zn(2+)</name>
        <dbReference type="ChEBI" id="CHEBI:29105"/>
        <label>2</label>
    </ligand>
</feature>
<feature type="active site" evidence="9">
    <location>
        <position position="77"/>
    </location>
</feature>
<feature type="domain" description="Peptidase M20 dimerisation" evidence="11">
    <location>
        <begin position="185"/>
        <end position="295"/>
    </location>
</feature>
<dbReference type="RefSeq" id="NP_501651.1">
    <property type="nucleotide sequence ID" value="NM_069250.7"/>
</dbReference>
<keyword evidence="6" id="KW-0378">Hydrolase</keyword>
<dbReference type="GO" id="GO:0005737">
    <property type="term" value="C:cytoplasm"/>
    <property type="evidence" value="ECO:0007669"/>
    <property type="project" value="UniProtKB-SubCell"/>
</dbReference>
<dbReference type="Pfam" id="PF07687">
    <property type="entry name" value="M20_dimer"/>
    <property type="match status" value="1"/>
</dbReference>
<dbReference type="PIRSF" id="PIRSF036696">
    <property type="entry name" value="ACY-1"/>
    <property type="match status" value="1"/>
</dbReference>
<evidence type="ECO:0000256" key="2">
    <source>
        <dbReference type="ARBA" id="ARBA00006247"/>
    </source>
</evidence>
<keyword evidence="4" id="KW-0963">Cytoplasm</keyword>
<evidence type="ECO:0000256" key="3">
    <source>
        <dbReference type="ARBA" id="ARBA00011913"/>
    </source>
</evidence>
<dbReference type="PANTHER" id="PTHR45892:SF1">
    <property type="entry name" value="AMINOACYLASE-1"/>
    <property type="match status" value="1"/>
</dbReference>
<dbReference type="NCBIfam" id="TIGR01880">
    <property type="entry name" value="Ac-peptdase-euk"/>
    <property type="match status" value="1"/>
</dbReference>
<dbReference type="PIR" id="T19182">
    <property type="entry name" value="T19182"/>
</dbReference>
<feature type="binding site" evidence="10">
    <location>
        <position position="144"/>
    </location>
    <ligand>
        <name>Zn(2+)</name>
        <dbReference type="ChEBI" id="CHEBI:29105"/>
        <label>2</label>
    </ligand>
</feature>
<dbReference type="Gene3D" id="3.30.70.360">
    <property type="match status" value="1"/>
</dbReference>
<evidence type="ECO:0000256" key="1">
    <source>
        <dbReference type="ARBA" id="ARBA00004496"/>
    </source>
</evidence>
<dbReference type="UCSC" id="C10C5.4">
    <property type="organism name" value="c. elegans"/>
</dbReference>
<dbReference type="InterPro" id="IPR036264">
    <property type="entry name" value="Bact_exopeptidase_dim_dom"/>
</dbReference>
<comment type="cofactor">
    <cofactor evidence="10">
        <name>Zn(2+)</name>
        <dbReference type="ChEBI" id="CHEBI:29105"/>
    </cofactor>
    <text evidence="10">Binds 2 Zn(2+) ions per subunit.</text>
</comment>
<dbReference type="FunFam" id="1.10.150.900:FF:000001">
    <property type="entry name" value="Aminoacylase-1, putative"/>
    <property type="match status" value="1"/>
</dbReference>